<keyword evidence="3" id="KW-1185">Reference proteome</keyword>
<organism evidence="2 3">
    <name type="scientific">Shinella granuli</name>
    <dbReference type="NCBI Taxonomy" id="323621"/>
    <lineage>
        <taxon>Bacteria</taxon>
        <taxon>Pseudomonadati</taxon>
        <taxon>Pseudomonadota</taxon>
        <taxon>Alphaproteobacteria</taxon>
        <taxon>Hyphomicrobiales</taxon>
        <taxon>Rhizobiaceae</taxon>
        <taxon>Shinella</taxon>
    </lineage>
</organism>
<name>A0A4R2C0J1_SHIGR</name>
<evidence type="ECO:0008006" key="4">
    <source>
        <dbReference type="Google" id="ProtNLM"/>
    </source>
</evidence>
<proteinExistence type="predicted"/>
<comment type="caution">
    <text evidence="2">The sequence shown here is derived from an EMBL/GenBank/DDBJ whole genome shotgun (WGS) entry which is preliminary data.</text>
</comment>
<dbReference type="AlphaFoldDB" id="A0A4R2C0J1"/>
<dbReference type="Proteomes" id="UP000295351">
    <property type="component" value="Unassembled WGS sequence"/>
</dbReference>
<accession>A0A4R2C0J1</accession>
<protein>
    <recommendedName>
        <fullName evidence="4">Phage protein</fullName>
    </recommendedName>
</protein>
<evidence type="ECO:0000313" key="3">
    <source>
        <dbReference type="Proteomes" id="UP000295351"/>
    </source>
</evidence>
<sequence>MALKAIVDAVDSLPESAREFYVKDETSGKFRLDVESVDGFALEDVSGLKTALGKERTTREGLERQVVRFKDLDPDKAREALAKLEELTAIDPAKEADKIANTKFEAAKAQLLEKHTGELSSRDERIKGLTGTIDGLLREQRATTAIAEAKGSVDLLLPHVLNATRTVEKDGRFEVEVVDKDGNVRIDGKGNNMDIKGLIAEMKASEVFGRAFEASGQSGSGKLPGNGGGDRGQLKRSQMTNADKANYIAEHGQEAFLKLPK</sequence>
<gene>
    <name evidence="2" type="ORF">EV665_14326</name>
</gene>
<feature type="compositionally biased region" description="Gly residues" evidence="1">
    <location>
        <begin position="218"/>
        <end position="231"/>
    </location>
</feature>
<dbReference type="EMBL" id="SLVX01000043">
    <property type="protein sequence ID" value="TCN32983.1"/>
    <property type="molecule type" value="Genomic_DNA"/>
</dbReference>
<feature type="region of interest" description="Disordered" evidence="1">
    <location>
        <begin position="214"/>
        <end position="244"/>
    </location>
</feature>
<evidence type="ECO:0000256" key="1">
    <source>
        <dbReference type="SAM" id="MobiDB-lite"/>
    </source>
</evidence>
<evidence type="ECO:0000313" key="2">
    <source>
        <dbReference type="EMBL" id="TCN32983.1"/>
    </source>
</evidence>
<reference evidence="2 3" key="1">
    <citation type="submission" date="2019-03" db="EMBL/GenBank/DDBJ databases">
        <title>Genomic Encyclopedia of Type Strains, Phase IV (KMG-IV): sequencing the most valuable type-strain genomes for metagenomic binning, comparative biology and taxonomic classification.</title>
        <authorList>
            <person name="Goeker M."/>
        </authorList>
    </citation>
    <scope>NUCLEOTIDE SEQUENCE [LARGE SCALE GENOMIC DNA]</scope>
    <source>
        <strain evidence="2 3">DSM 18401</strain>
    </source>
</reference>
<dbReference type="RefSeq" id="WP_133037002.1">
    <property type="nucleotide sequence ID" value="NZ_BAABEI010000012.1"/>
</dbReference>